<sequence length="96" mass="11245">MKLYLQNIKFGHSHQLQEQCSRHENDECFHPPNSLRSHQYNVLDPLASPKQSIQQNTDNCIEARRHISVVKMPAPVIWIHISKRSINPSLKFNVYL</sequence>
<dbReference type="WBParaSite" id="Minc3s01782g26270">
    <property type="protein sequence ID" value="Minc3s01782g26270"/>
    <property type="gene ID" value="Minc3s01782g26270"/>
</dbReference>
<dbReference type="AlphaFoldDB" id="A0A914MMY6"/>
<evidence type="ECO:0000313" key="1">
    <source>
        <dbReference type="Proteomes" id="UP000887563"/>
    </source>
</evidence>
<evidence type="ECO:0000313" key="2">
    <source>
        <dbReference type="WBParaSite" id="Minc3s01782g26270"/>
    </source>
</evidence>
<reference evidence="2" key="1">
    <citation type="submission" date="2022-11" db="UniProtKB">
        <authorList>
            <consortium name="WormBaseParasite"/>
        </authorList>
    </citation>
    <scope>IDENTIFICATION</scope>
</reference>
<organism evidence="1 2">
    <name type="scientific">Meloidogyne incognita</name>
    <name type="common">Southern root-knot nematode worm</name>
    <name type="synonym">Oxyuris incognita</name>
    <dbReference type="NCBI Taxonomy" id="6306"/>
    <lineage>
        <taxon>Eukaryota</taxon>
        <taxon>Metazoa</taxon>
        <taxon>Ecdysozoa</taxon>
        <taxon>Nematoda</taxon>
        <taxon>Chromadorea</taxon>
        <taxon>Rhabditida</taxon>
        <taxon>Tylenchina</taxon>
        <taxon>Tylenchomorpha</taxon>
        <taxon>Tylenchoidea</taxon>
        <taxon>Meloidogynidae</taxon>
        <taxon>Meloidogyninae</taxon>
        <taxon>Meloidogyne</taxon>
        <taxon>Meloidogyne incognita group</taxon>
    </lineage>
</organism>
<proteinExistence type="predicted"/>
<protein>
    <submittedName>
        <fullName evidence="2">Uncharacterized protein</fullName>
    </submittedName>
</protein>
<keyword evidence="1" id="KW-1185">Reference proteome</keyword>
<dbReference type="Proteomes" id="UP000887563">
    <property type="component" value="Unplaced"/>
</dbReference>
<name>A0A914MMY6_MELIC</name>
<accession>A0A914MMY6</accession>